<protein>
    <recommendedName>
        <fullName evidence="1">diguanylate cyclase</fullName>
        <ecNumber evidence="1">2.7.7.65</ecNumber>
    </recommendedName>
</protein>
<dbReference type="PATRIC" id="fig|929558.5.peg.2116"/>
<keyword evidence="7" id="KW-1185">Reference proteome</keyword>
<dbReference type="PROSITE" id="PS50112">
    <property type="entry name" value="PAS"/>
    <property type="match status" value="1"/>
</dbReference>
<dbReference type="GO" id="GO:0005886">
    <property type="term" value="C:plasma membrane"/>
    <property type="evidence" value="ECO:0007669"/>
    <property type="project" value="TreeGrafter"/>
</dbReference>
<dbReference type="Pfam" id="PF00990">
    <property type="entry name" value="GGDEF"/>
    <property type="match status" value="1"/>
</dbReference>
<dbReference type="EC" id="2.7.7.65" evidence="1"/>
<dbReference type="AlphaFoldDB" id="B6BJC6"/>
<dbReference type="EMBL" id="AFRZ01000001">
    <property type="protein sequence ID" value="EHP30648.1"/>
    <property type="molecule type" value="Genomic_DNA"/>
</dbReference>
<dbReference type="eggNOG" id="COG3706">
    <property type="taxonomic scope" value="Bacteria"/>
</dbReference>
<comment type="catalytic activity">
    <reaction evidence="2">
        <text>2 GTP = 3',3'-c-di-GMP + 2 diphosphate</text>
        <dbReference type="Rhea" id="RHEA:24898"/>
        <dbReference type="ChEBI" id="CHEBI:33019"/>
        <dbReference type="ChEBI" id="CHEBI:37565"/>
        <dbReference type="ChEBI" id="CHEBI:58805"/>
        <dbReference type="EC" id="2.7.7.65"/>
    </reaction>
</comment>
<dbReference type="Gene3D" id="3.30.450.20">
    <property type="entry name" value="PAS domain"/>
    <property type="match status" value="1"/>
</dbReference>
<feature type="domain" description="PAC" evidence="4">
    <location>
        <begin position="187"/>
        <end position="237"/>
    </location>
</feature>
<dbReference type="InterPro" id="IPR029787">
    <property type="entry name" value="Nucleotide_cyclase"/>
</dbReference>
<dbReference type="CDD" id="cd01949">
    <property type="entry name" value="GGDEF"/>
    <property type="match status" value="1"/>
</dbReference>
<reference evidence="6 7" key="1">
    <citation type="journal article" date="2012" name="Proc. Natl. Acad. Sci. U.S.A.">
        <title>Genome and physiology of a model Epsilonproteobacterium responsible for sulfide detoxification in marine oxygen depletion zones.</title>
        <authorList>
            <person name="Grote J."/>
            <person name="Schott T."/>
            <person name="Bruckner C.G."/>
            <person name="Glockner F.O."/>
            <person name="Jost G."/>
            <person name="Teeling H."/>
            <person name="Labrenz M."/>
            <person name="Jurgens K."/>
        </authorList>
    </citation>
    <scope>NUCLEOTIDE SEQUENCE [LARGE SCALE GENOMIC DNA]</scope>
    <source>
        <strain evidence="6 7">GD1</strain>
    </source>
</reference>
<dbReference type="InterPro" id="IPR000014">
    <property type="entry name" value="PAS"/>
</dbReference>
<accession>H1FXF2</accession>
<dbReference type="InterPro" id="IPR035965">
    <property type="entry name" value="PAS-like_dom_sf"/>
</dbReference>
<dbReference type="PANTHER" id="PTHR45138">
    <property type="entry name" value="REGULATORY COMPONENTS OF SENSORY TRANSDUCTION SYSTEM"/>
    <property type="match status" value="1"/>
</dbReference>
<dbReference type="Proteomes" id="UP000006431">
    <property type="component" value="Unassembled WGS sequence"/>
</dbReference>
<gene>
    <name evidence="6" type="ORF">SMGD1_2125</name>
</gene>
<dbReference type="InterPro" id="IPR000700">
    <property type="entry name" value="PAS-assoc_C"/>
</dbReference>
<dbReference type="PANTHER" id="PTHR45138:SF9">
    <property type="entry name" value="DIGUANYLATE CYCLASE DGCM-RELATED"/>
    <property type="match status" value="1"/>
</dbReference>
<comment type="caution">
    <text evidence="6">The sequence shown here is derived from an EMBL/GenBank/DDBJ whole genome shotgun (WGS) entry which is preliminary data.</text>
</comment>
<dbReference type="NCBIfam" id="TIGR00254">
    <property type="entry name" value="GGDEF"/>
    <property type="match status" value="1"/>
</dbReference>
<feature type="domain" description="PAS" evidence="3">
    <location>
        <begin position="137"/>
        <end position="183"/>
    </location>
</feature>
<dbReference type="SMART" id="SM00267">
    <property type="entry name" value="GGDEF"/>
    <property type="match status" value="1"/>
</dbReference>
<evidence type="ECO:0000313" key="7">
    <source>
        <dbReference type="Proteomes" id="UP000006431"/>
    </source>
</evidence>
<dbReference type="SMART" id="SM00091">
    <property type="entry name" value="PAS"/>
    <property type="match status" value="1"/>
</dbReference>
<accession>B6BJC6</accession>
<evidence type="ECO:0000259" key="4">
    <source>
        <dbReference type="PROSITE" id="PS50113"/>
    </source>
</evidence>
<dbReference type="HOGENOM" id="CLU_000445_11_4_7"/>
<dbReference type="NCBIfam" id="TIGR00229">
    <property type="entry name" value="sensory_box"/>
    <property type="match status" value="1"/>
</dbReference>
<sequence>MLDNSIFIQLNKLVYPIIFTDNSDTFIWGNKKFYSLHKDAFLTNDITLTDQIIIDKVVSAVNSVNKEYTISTNEKAITYQIIKSQIEIKSKKYNLLSFFNISKRIALATKLSEKQILFETLSENLPEGIVVHNKELIEYTNPAFEKLCGFNNKELMGKNIVDIFAKNEKLYILDFYKKLESKKIKRTTVETKILTKKNKEIWVKIKTKILEKEDKFYFLTIVTDISKEKSNHEKLSKLAYFDNLTGIYNRRKFDEILKIETIRVHRYKRKLSALFFDIDHFKNVNDTYGHDTGDEVLKKMSNIIQLHTRDTDYFARWGGEEFILLLPETNVLEANLMAEKIRKTIFSYDFNKVGNLTISIGVSELKEKERSSTFLKRLDKALYKAKNDGRNRTIVL</sequence>
<dbReference type="PROSITE" id="PS50113">
    <property type="entry name" value="PAC"/>
    <property type="match status" value="1"/>
</dbReference>
<dbReference type="InterPro" id="IPR050469">
    <property type="entry name" value="Diguanylate_Cyclase"/>
</dbReference>
<dbReference type="STRING" id="929558.SMGD1_2125"/>
<evidence type="ECO:0000313" key="6">
    <source>
        <dbReference type="EMBL" id="EHP30648.1"/>
    </source>
</evidence>
<evidence type="ECO:0000256" key="2">
    <source>
        <dbReference type="ARBA" id="ARBA00034247"/>
    </source>
</evidence>
<organism evidence="6 7">
    <name type="scientific">Sulfurimonas gotlandica (strain DSM 19862 / JCM 16533 / GD1)</name>
    <dbReference type="NCBI Taxonomy" id="929558"/>
    <lineage>
        <taxon>Bacteria</taxon>
        <taxon>Pseudomonadati</taxon>
        <taxon>Campylobacterota</taxon>
        <taxon>Epsilonproteobacteria</taxon>
        <taxon>Campylobacterales</taxon>
        <taxon>Sulfurimonadaceae</taxon>
        <taxon>Sulfurimonas</taxon>
    </lineage>
</organism>
<dbReference type="FunFam" id="3.30.70.270:FF:000001">
    <property type="entry name" value="Diguanylate cyclase domain protein"/>
    <property type="match status" value="1"/>
</dbReference>
<dbReference type="GO" id="GO:0052621">
    <property type="term" value="F:diguanylate cyclase activity"/>
    <property type="evidence" value="ECO:0007669"/>
    <property type="project" value="UniProtKB-EC"/>
</dbReference>
<proteinExistence type="predicted"/>
<evidence type="ECO:0000259" key="3">
    <source>
        <dbReference type="PROSITE" id="PS50112"/>
    </source>
</evidence>
<dbReference type="GO" id="GO:0043709">
    <property type="term" value="P:cell adhesion involved in single-species biofilm formation"/>
    <property type="evidence" value="ECO:0007669"/>
    <property type="project" value="TreeGrafter"/>
</dbReference>
<dbReference type="Pfam" id="PF13426">
    <property type="entry name" value="PAS_9"/>
    <property type="match status" value="1"/>
</dbReference>
<dbReference type="GO" id="GO:1902201">
    <property type="term" value="P:negative regulation of bacterial-type flagellum-dependent cell motility"/>
    <property type="evidence" value="ECO:0007669"/>
    <property type="project" value="TreeGrafter"/>
</dbReference>
<dbReference type="CDD" id="cd00130">
    <property type="entry name" value="PAS"/>
    <property type="match status" value="1"/>
</dbReference>
<dbReference type="Gene3D" id="3.30.70.270">
    <property type="match status" value="1"/>
</dbReference>
<name>B6BJC6_SULGG</name>
<dbReference type="PROSITE" id="PS50887">
    <property type="entry name" value="GGDEF"/>
    <property type="match status" value="1"/>
</dbReference>
<feature type="domain" description="GGDEF" evidence="5">
    <location>
        <begin position="269"/>
        <end position="396"/>
    </location>
</feature>
<dbReference type="SUPFAM" id="SSF55785">
    <property type="entry name" value="PYP-like sensor domain (PAS domain)"/>
    <property type="match status" value="1"/>
</dbReference>
<dbReference type="RefSeq" id="WP_008336661.1">
    <property type="nucleotide sequence ID" value="NZ_AFRZ01000001.1"/>
</dbReference>
<dbReference type="OrthoDB" id="8554767at2"/>
<dbReference type="InterPro" id="IPR000160">
    <property type="entry name" value="GGDEF_dom"/>
</dbReference>
<evidence type="ECO:0000259" key="5">
    <source>
        <dbReference type="PROSITE" id="PS50887"/>
    </source>
</evidence>
<dbReference type="SUPFAM" id="SSF55073">
    <property type="entry name" value="Nucleotide cyclase"/>
    <property type="match status" value="1"/>
</dbReference>
<evidence type="ECO:0000256" key="1">
    <source>
        <dbReference type="ARBA" id="ARBA00012528"/>
    </source>
</evidence>
<dbReference type="InterPro" id="IPR043128">
    <property type="entry name" value="Rev_trsase/Diguanyl_cyclase"/>
</dbReference>